<dbReference type="Proteomes" id="UP000304864">
    <property type="component" value="Chromosome"/>
</dbReference>
<protein>
    <submittedName>
        <fullName evidence="2">Polysaccharide pyruvyl transferase family protein</fullName>
    </submittedName>
</protein>
<evidence type="ECO:0000313" key="2">
    <source>
        <dbReference type="EMBL" id="QCU89544.1"/>
    </source>
</evidence>
<proteinExistence type="predicted"/>
<dbReference type="RefSeq" id="WP_138564006.1">
    <property type="nucleotide sequence ID" value="NZ_CP040602.1"/>
</dbReference>
<sequence length="415" mass="47551">MKITVINHCSHNKGDNSVLFFLLKLIEKKFNCEVVVSISGERPFWLDNNVETVPWGRRGLFSNAKIFNLISKFVIKFQNVVLLPLILKALSNQLFTKAAKNLFTYIFNDDFKKAIETSDLIISTGGHHISTVLDSGGMNQQFLDMMYVNLRGKSMVLWSQSVGPLSDVNKDFKVLFGRMIRDCKYVFARGESSIEWVKQYSSFVGKSVFLVNDTVFSANHFINAKTDFSEEKYVVLCVYTADNKSLDRNCEIYKSIIRKVIQKYGCRVKIIPMQYKGMSGDERAFIMNMLKALPGAIVNQVDVLVEDKNPVETLRIFSKSFCVVTHKTHPMIYGLTMKVPVISISYHEKFFEVMNDYGLQDYIIEPDKYTETDFDRLFSDIEKNRILLVDKITNKTDEIAQGVVDSFMGIENSLL</sequence>
<name>A0A4P9K3P5_9GAMM</name>
<gene>
    <name evidence="2" type="ORF">FE785_02280</name>
</gene>
<accession>A0A4P9K3P5</accession>
<reference evidence="2 3" key="1">
    <citation type="submission" date="2019-05" db="EMBL/GenBank/DDBJ databases">
        <title>Thiomicrorhabdus sediminis sp. nov, a novel sulfur-oxidizing bacterium isolated from coastal sediment.</title>
        <authorList>
            <person name="Liu X."/>
        </authorList>
    </citation>
    <scope>NUCLEOTIDE SEQUENCE [LARGE SCALE GENOMIC DNA]</scope>
    <source>
        <strain evidence="2 3">G1</strain>
    </source>
</reference>
<organism evidence="2 3">
    <name type="scientific">Thiomicrorhabdus sediminis</name>
    <dbReference type="NCBI Taxonomy" id="2580412"/>
    <lineage>
        <taxon>Bacteria</taxon>
        <taxon>Pseudomonadati</taxon>
        <taxon>Pseudomonadota</taxon>
        <taxon>Gammaproteobacteria</taxon>
        <taxon>Thiotrichales</taxon>
        <taxon>Piscirickettsiaceae</taxon>
        <taxon>Thiomicrorhabdus</taxon>
    </lineage>
</organism>
<dbReference type="GO" id="GO:0016740">
    <property type="term" value="F:transferase activity"/>
    <property type="evidence" value="ECO:0007669"/>
    <property type="project" value="UniProtKB-KW"/>
</dbReference>
<dbReference type="PANTHER" id="PTHR36836:SF1">
    <property type="entry name" value="COLANIC ACID BIOSYNTHESIS PROTEIN WCAK"/>
    <property type="match status" value="1"/>
</dbReference>
<dbReference type="OrthoDB" id="7054481at2"/>
<dbReference type="AlphaFoldDB" id="A0A4P9K3P5"/>
<feature type="domain" description="Polysaccharide pyruvyl transferase" evidence="1">
    <location>
        <begin position="87"/>
        <end position="347"/>
    </location>
</feature>
<dbReference type="InterPro" id="IPR007345">
    <property type="entry name" value="Polysacch_pyruvyl_Trfase"/>
</dbReference>
<dbReference type="KEGG" id="thig:FE785_02280"/>
<evidence type="ECO:0000259" key="1">
    <source>
        <dbReference type="Pfam" id="PF04230"/>
    </source>
</evidence>
<evidence type="ECO:0000313" key="3">
    <source>
        <dbReference type="Proteomes" id="UP000304864"/>
    </source>
</evidence>
<dbReference type="Pfam" id="PF04230">
    <property type="entry name" value="PS_pyruv_trans"/>
    <property type="match status" value="1"/>
</dbReference>
<keyword evidence="2" id="KW-0808">Transferase</keyword>
<dbReference type="EMBL" id="CP040602">
    <property type="protein sequence ID" value="QCU89544.1"/>
    <property type="molecule type" value="Genomic_DNA"/>
</dbReference>
<dbReference type="PANTHER" id="PTHR36836">
    <property type="entry name" value="COLANIC ACID BIOSYNTHESIS PROTEIN WCAK"/>
    <property type="match status" value="1"/>
</dbReference>
<keyword evidence="3" id="KW-1185">Reference proteome</keyword>